<evidence type="ECO:0000259" key="13">
    <source>
        <dbReference type="Pfam" id="PF00593"/>
    </source>
</evidence>
<evidence type="ECO:0000256" key="1">
    <source>
        <dbReference type="ARBA" id="ARBA00004571"/>
    </source>
</evidence>
<keyword evidence="8 12" id="KW-0798">TonB box</keyword>
<dbReference type="Proteomes" id="UP000622604">
    <property type="component" value="Unassembled WGS sequence"/>
</dbReference>
<dbReference type="GO" id="GO:0006826">
    <property type="term" value="P:iron ion transport"/>
    <property type="evidence" value="ECO:0007669"/>
    <property type="project" value="UniProtKB-KW"/>
</dbReference>
<keyword evidence="10 11" id="KW-0998">Cell outer membrane</keyword>
<evidence type="ECO:0000256" key="5">
    <source>
        <dbReference type="ARBA" id="ARBA00022692"/>
    </source>
</evidence>
<keyword evidence="4" id="KW-0410">Iron transport</keyword>
<evidence type="ECO:0000256" key="10">
    <source>
        <dbReference type="ARBA" id="ARBA00023237"/>
    </source>
</evidence>
<dbReference type="PANTHER" id="PTHR32552:SF81">
    <property type="entry name" value="TONB-DEPENDENT OUTER MEMBRANE RECEPTOR"/>
    <property type="match status" value="1"/>
</dbReference>
<evidence type="ECO:0000259" key="14">
    <source>
        <dbReference type="Pfam" id="PF07715"/>
    </source>
</evidence>
<dbReference type="InterPro" id="IPR000531">
    <property type="entry name" value="Beta-barrel_TonB"/>
</dbReference>
<evidence type="ECO:0000256" key="7">
    <source>
        <dbReference type="ARBA" id="ARBA00023065"/>
    </source>
</evidence>
<gene>
    <name evidence="15" type="primary">fyuA</name>
    <name evidence="15" type="ORF">GCM10011274_41570</name>
</gene>
<dbReference type="Pfam" id="PF00593">
    <property type="entry name" value="TonB_dep_Rec_b-barrel"/>
    <property type="match status" value="1"/>
</dbReference>
<dbReference type="PANTHER" id="PTHR32552">
    <property type="entry name" value="FERRICHROME IRON RECEPTOR-RELATED"/>
    <property type="match status" value="1"/>
</dbReference>
<organism evidence="15 16">
    <name type="scientific">Paraglaciecola chathamensis</name>
    <dbReference type="NCBI Taxonomy" id="368405"/>
    <lineage>
        <taxon>Bacteria</taxon>
        <taxon>Pseudomonadati</taxon>
        <taxon>Pseudomonadota</taxon>
        <taxon>Gammaproteobacteria</taxon>
        <taxon>Alteromonadales</taxon>
        <taxon>Alteromonadaceae</taxon>
        <taxon>Paraglaciecola</taxon>
    </lineage>
</organism>
<dbReference type="InterPro" id="IPR036942">
    <property type="entry name" value="Beta-barrel_TonB_sf"/>
</dbReference>
<dbReference type="AlphaFoldDB" id="A0A8H9M6B7"/>
<evidence type="ECO:0000256" key="11">
    <source>
        <dbReference type="PROSITE-ProRule" id="PRU01360"/>
    </source>
</evidence>
<evidence type="ECO:0000256" key="9">
    <source>
        <dbReference type="ARBA" id="ARBA00023136"/>
    </source>
</evidence>
<evidence type="ECO:0000256" key="6">
    <source>
        <dbReference type="ARBA" id="ARBA00023004"/>
    </source>
</evidence>
<keyword evidence="6" id="KW-0408">Iron</keyword>
<reference evidence="15" key="1">
    <citation type="journal article" date="2014" name="Int. J. Syst. Evol. Microbiol.">
        <title>Complete genome sequence of Corynebacterium casei LMG S-19264T (=DSM 44701T), isolated from a smear-ripened cheese.</title>
        <authorList>
            <consortium name="US DOE Joint Genome Institute (JGI-PGF)"/>
            <person name="Walter F."/>
            <person name="Albersmeier A."/>
            <person name="Kalinowski J."/>
            <person name="Ruckert C."/>
        </authorList>
    </citation>
    <scope>NUCLEOTIDE SEQUENCE</scope>
    <source>
        <strain evidence="15">KCTC 32337</strain>
    </source>
</reference>
<dbReference type="RefSeq" id="WP_191867116.1">
    <property type="nucleotide sequence ID" value="NZ_BMZC01000015.1"/>
</dbReference>
<comment type="similarity">
    <text evidence="11 12">Belongs to the TonB-dependent receptor family.</text>
</comment>
<comment type="subcellular location">
    <subcellularLocation>
        <location evidence="1 11">Cell outer membrane</location>
        <topology evidence="1 11">Multi-pass membrane protein</topology>
    </subcellularLocation>
</comment>
<keyword evidence="5 11" id="KW-0812">Transmembrane</keyword>
<feature type="domain" description="TonB-dependent receptor-like beta-barrel" evidence="13">
    <location>
        <begin position="290"/>
        <end position="753"/>
    </location>
</feature>
<dbReference type="Gene3D" id="2.40.170.20">
    <property type="entry name" value="TonB-dependent receptor, beta-barrel domain"/>
    <property type="match status" value="1"/>
</dbReference>
<keyword evidence="3 11" id="KW-1134">Transmembrane beta strand</keyword>
<evidence type="ECO:0000313" key="15">
    <source>
        <dbReference type="EMBL" id="GGZ79172.1"/>
    </source>
</evidence>
<comment type="caution">
    <text evidence="15">The sequence shown here is derived from an EMBL/GenBank/DDBJ whole genome shotgun (WGS) entry which is preliminary data.</text>
</comment>
<proteinExistence type="inferred from homology"/>
<evidence type="ECO:0000256" key="3">
    <source>
        <dbReference type="ARBA" id="ARBA00022452"/>
    </source>
</evidence>
<keyword evidence="7" id="KW-0406">Ion transport</keyword>
<sequence>MSLKFNTVFHGLLAAGLVTVPFTGIHAQELKDSEQHKGLEVIEVTSQKRVQSIQDVALSVAAVTGDFIEDNNIPRLDGLSEFVPNLTISDGFTGQTISIRGIGTAQGNAGFEQSVPTFVDGLFNGRSMQSLTPFLDIERVEVLRGPQPAYFGQNAIGGALNISTKKPQMDVLTGFARATVANNSELVFEGAVDTSLSDTVGLRIAGRWSDKDGPIKNSFTGDDMGGTGQEAIRAQLRFEPSEDLSFNLKVESASQTQHGTNSQVVDCDPDNSLLGAIPTACGLAGTLFGDSVEYEQDSQNNEGGVLSIQGQEANAHEFRLNEDEVDNELYQLDIEYSFDDIMFNSTTGFSSYDSIRYRDLDGTPLSMLSAFLLEDYEQFSQELRLTSTGTGALEWMTGLYYQSSEINSQNQTLTAFAGPSGTATGVKFNDESTWLSAFAAFTYHVSETFRLNAALRYSDVQKDAKSNTTAASTDPLGVMADQYLTSGFSSINGDAQCNDNFEFGVCIKDNYDTDAISYSVSAQWDIAKSTMIYASIADGFKSGGFNAGRSVPASVPEYTYEDEKAKAYEIGYKTRALDNNLVFNIAAFYTEYDNLQVSSFDVLANAFNVGNAAQATTQGLELDTQYRLNDNLTLNASLALLDATYDAYPGAQCSQLEIQEAENGCSVTQSTTDRSGEELLNSPEYSGSIGFVHETELGNDLLLTVNGNMYFTDEYQVSDRYDPRGIVDGYTSSSLNIRLENLEKLWEVSAYVRDIEDKENKILFGPSQFNGAASGFAITEAGITYGLQLGMRF</sequence>
<keyword evidence="9 11" id="KW-0472">Membrane</keyword>
<dbReference type="GO" id="GO:0009279">
    <property type="term" value="C:cell outer membrane"/>
    <property type="evidence" value="ECO:0007669"/>
    <property type="project" value="UniProtKB-SubCell"/>
</dbReference>
<evidence type="ECO:0000256" key="2">
    <source>
        <dbReference type="ARBA" id="ARBA00022448"/>
    </source>
</evidence>
<dbReference type="EMBL" id="BMZC01000015">
    <property type="protein sequence ID" value="GGZ79172.1"/>
    <property type="molecule type" value="Genomic_DNA"/>
</dbReference>
<keyword evidence="2 11" id="KW-0813">Transport</keyword>
<reference evidence="15" key="2">
    <citation type="submission" date="2020-09" db="EMBL/GenBank/DDBJ databases">
        <authorList>
            <person name="Sun Q."/>
            <person name="Kim S."/>
        </authorList>
    </citation>
    <scope>NUCLEOTIDE SEQUENCE</scope>
    <source>
        <strain evidence="15">KCTC 32337</strain>
    </source>
</reference>
<dbReference type="InterPro" id="IPR039426">
    <property type="entry name" value="TonB-dep_rcpt-like"/>
</dbReference>
<accession>A0A8H9M6B7</accession>
<evidence type="ECO:0000313" key="16">
    <source>
        <dbReference type="Proteomes" id="UP000622604"/>
    </source>
</evidence>
<feature type="domain" description="TonB-dependent receptor plug" evidence="14">
    <location>
        <begin position="53"/>
        <end position="159"/>
    </location>
</feature>
<protein>
    <submittedName>
        <fullName evidence="15">TonB-dependent receptor</fullName>
    </submittedName>
</protein>
<dbReference type="Pfam" id="PF07715">
    <property type="entry name" value="Plug"/>
    <property type="match status" value="1"/>
</dbReference>
<dbReference type="InterPro" id="IPR012910">
    <property type="entry name" value="Plug_dom"/>
</dbReference>
<dbReference type="PROSITE" id="PS52016">
    <property type="entry name" value="TONB_DEPENDENT_REC_3"/>
    <property type="match status" value="1"/>
</dbReference>
<name>A0A8H9M6B7_9ALTE</name>
<evidence type="ECO:0000256" key="12">
    <source>
        <dbReference type="RuleBase" id="RU003357"/>
    </source>
</evidence>
<evidence type="ECO:0000256" key="4">
    <source>
        <dbReference type="ARBA" id="ARBA00022496"/>
    </source>
</evidence>
<dbReference type="SUPFAM" id="SSF56935">
    <property type="entry name" value="Porins"/>
    <property type="match status" value="1"/>
</dbReference>
<keyword evidence="15" id="KW-0675">Receptor</keyword>
<evidence type="ECO:0000256" key="8">
    <source>
        <dbReference type="ARBA" id="ARBA00023077"/>
    </source>
</evidence>